<dbReference type="RefSeq" id="XP_025377448.1">
    <property type="nucleotide sequence ID" value="XM_025523541.1"/>
</dbReference>
<name>A0A316YL11_9BASI</name>
<feature type="domain" description="RING-type" evidence="21">
    <location>
        <begin position="405"/>
        <end position="447"/>
    </location>
</feature>
<evidence type="ECO:0000313" key="23">
    <source>
        <dbReference type="Proteomes" id="UP000245768"/>
    </source>
</evidence>
<keyword evidence="10" id="KW-0479">Metal-binding</keyword>
<dbReference type="EMBL" id="KZ819636">
    <property type="protein sequence ID" value="PWN90250.1"/>
    <property type="molecule type" value="Genomic_DNA"/>
</dbReference>
<dbReference type="SMART" id="SM00184">
    <property type="entry name" value="RING"/>
    <property type="match status" value="1"/>
</dbReference>
<keyword evidence="23" id="KW-1185">Reference proteome</keyword>
<dbReference type="InterPro" id="IPR017907">
    <property type="entry name" value="Znf_RING_CS"/>
</dbReference>
<dbReference type="InParanoid" id="A0A316YL11"/>
<comment type="pathway">
    <text evidence="3">Protein modification; protein ubiquitination.</text>
</comment>
<dbReference type="GO" id="GO:0005778">
    <property type="term" value="C:peroxisomal membrane"/>
    <property type="evidence" value="ECO:0007669"/>
    <property type="project" value="UniProtKB-SubCell"/>
</dbReference>
<evidence type="ECO:0000256" key="7">
    <source>
        <dbReference type="ARBA" id="ARBA00022593"/>
    </source>
</evidence>
<comment type="similarity">
    <text evidence="4">Belongs to the pex2/pex10/pex12 family.</text>
</comment>
<evidence type="ECO:0000256" key="20">
    <source>
        <dbReference type="SAM" id="MobiDB-lite"/>
    </source>
</evidence>
<dbReference type="PROSITE" id="PS50089">
    <property type="entry name" value="ZF_RING_2"/>
    <property type="match status" value="1"/>
</dbReference>
<dbReference type="InterPro" id="IPR001841">
    <property type="entry name" value="Znf_RING"/>
</dbReference>
<dbReference type="InterPro" id="IPR006845">
    <property type="entry name" value="Pex_N"/>
</dbReference>
<evidence type="ECO:0000256" key="5">
    <source>
        <dbReference type="ARBA" id="ARBA00012483"/>
    </source>
</evidence>
<dbReference type="Pfam" id="PF13639">
    <property type="entry name" value="zf-RING_2"/>
    <property type="match status" value="1"/>
</dbReference>
<dbReference type="EC" id="2.3.2.27" evidence="5"/>
<keyword evidence="15" id="KW-1133">Transmembrane helix</keyword>
<evidence type="ECO:0000256" key="12">
    <source>
        <dbReference type="ARBA" id="ARBA00022786"/>
    </source>
</evidence>
<reference evidence="22 23" key="1">
    <citation type="journal article" date="2018" name="Mol. Biol. Evol.">
        <title>Broad Genomic Sampling Reveals a Smut Pathogenic Ancestry of the Fungal Clade Ustilaginomycotina.</title>
        <authorList>
            <person name="Kijpornyongpan T."/>
            <person name="Mondo S.J."/>
            <person name="Barry K."/>
            <person name="Sandor L."/>
            <person name="Lee J."/>
            <person name="Lipzen A."/>
            <person name="Pangilinan J."/>
            <person name="LaButti K."/>
            <person name="Hainaut M."/>
            <person name="Henrissat B."/>
            <person name="Grigoriev I.V."/>
            <person name="Spatafora J.W."/>
            <person name="Aime M.C."/>
        </authorList>
    </citation>
    <scope>NUCLEOTIDE SEQUENCE [LARGE SCALE GENOMIC DNA]</scope>
    <source>
        <strain evidence="22 23">MCA 4198</strain>
    </source>
</reference>
<evidence type="ECO:0000256" key="8">
    <source>
        <dbReference type="ARBA" id="ARBA00022679"/>
    </source>
</evidence>
<keyword evidence="6" id="KW-0813">Transport</keyword>
<feature type="region of interest" description="Disordered" evidence="20">
    <location>
        <begin position="1"/>
        <end position="37"/>
    </location>
</feature>
<accession>A0A316YL11</accession>
<keyword evidence="9" id="KW-0812">Transmembrane</keyword>
<dbReference type="PANTHER" id="PTHR23350">
    <property type="entry name" value="PEROXISOME ASSEMBLY PROTEIN 10"/>
    <property type="match status" value="1"/>
</dbReference>
<comment type="subcellular location">
    <subcellularLocation>
        <location evidence="2">Peroxisome membrane</location>
        <topology evidence="2">Multi-pass membrane protein</topology>
    </subcellularLocation>
</comment>
<dbReference type="Gene3D" id="3.30.40.10">
    <property type="entry name" value="Zinc/RING finger domain, C3HC4 (zinc finger)"/>
    <property type="match status" value="1"/>
</dbReference>
<gene>
    <name evidence="22" type="ORF">FA10DRAFT_279429</name>
</gene>
<keyword evidence="17" id="KW-0576">Peroxisome</keyword>
<dbReference type="Proteomes" id="UP000245768">
    <property type="component" value="Unassembled WGS sequence"/>
</dbReference>
<dbReference type="OrthoDB" id="6270329at2759"/>
<dbReference type="InterPro" id="IPR025654">
    <property type="entry name" value="PEX2/10"/>
</dbReference>
<evidence type="ECO:0000256" key="2">
    <source>
        <dbReference type="ARBA" id="ARBA00004585"/>
    </source>
</evidence>
<feature type="region of interest" description="Disordered" evidence="20">
    <location>
        <begin position="303"/>
        <end position="358"/>
    </location>
</feature>
<evidence type="ECO:0000256" key="13">
    <source>
        <dbReference type="ARBA" id="ARBA00022833"/>
    </source>
</evidence>
<dbReference type="GeneID" id="37045457"/>
<evidence type="ECO:0000256" key="19">
    <source>
        <dbReference type="PROSITE-ProRule" id="PRU00175"/>
    </source>
</evidence>
<evidence type="ECO:0000256" key="18">
    <source>
        <dbReference type="ARBA" id="ARBA00041230"/>
    </source>
</evidence>
<dbReference type="GO" id="GO:0016562">
    <property type="term" value="P:protein import into peroxisome matrix, receptor recycling"/>
    <property type="evidence" value="ECO:0007669"/>
    <property type="project" value="UniProtKB-ARBA"/>
</dbReference>
<dbReference type="InterPro" id="IPR013083">
    <property type="entry name" value="Znf_RING/FYVE/PHD"/>
</dbReference>
<dbReference type="AlphaFoldDB" id="A0A316YL11"/>
<dbReference type="PROSITE" id="PS00518">
    <property type="entry name" value="ZF_RING_1"/>
    <property type="match status" value="1"/>
</dbReference>
<evidence type="ECO:0000256" key="15">
    <source>
        <dbReference type="ARBA" id="ARBA00022989"/>
    </source>
</evidence>
<evidence type="ECO:0000256" key="9">
    <source>
        <dbReference type="ARBA" id="ARBA00022692"/>
    </source>
</evidence>
<keyword evidence="7" id="KW-0962">Peroxisome biogenesis</keyword>
<keyword evidence="12" id="KW-0833">Ubl conjugation pathway</keyword>
<evidence type="ECO:0000256" key="10">
    <source>
        <dbReference type="ARBA" id="ARBA00022723"/>
    </source>
</evidence>
<proteinExistence type="inferred from homology"/>
<dbReference type="Pfam" id="PF04757">
    <property type="entry name" value="Pex2_Pex12"/>
    <property type="match status" value="1"/>
</dbReference>
<keyword evidence="16" id="KW-0472">Membrane</keyword>
<evidence type="ECO:0000256" key="4">
    <source>
        <dbReference type="ARBA" id="ARBA00008704"/>
    </source>
</evidence>
<evidence type="ECO:0000313" key="22">
    <source>
        <dbReference type="EMBL" id="PWN90250.1"/>
    </source>
</evidence>
<feature type="compositionally biased region" description="Low complexity" evidence="20">
    <location>
        <begin position="15"/>
        <end position="28"/>
    </location>
</feature>
<dbReference type="STRING" id="215250.A0A316YL11"/>
<comment type="catalytic activity">
    <reaction evidence="1">
        <text>S-ubiquitinyl-[E2 ubiquitin-conjugating enzyme]-L-cysteine + [acceptor protein]-L-lysine = [E2 ubiquitin-conjugating enzyme]-L-cysteine + N(6)-ubiquitinyl-[acceptor protein]-L-lysine.</text>
        <dbReference type="EC" id="2.3.2.27"/>
    </reaction>
</comment>
<dbReference type="PANTHER" id="PTHR23350:SF0">
    <property type="entry name" value="PEROXISOME BIOGENESIS FACTOR 10"/>
    <property type="match status" value="1"/>
</dbReference>
<evidence type="ECO:0000256" key="6">
    <source>
        <dbReference type="ARBA" id="ARBA00022448"/>
    </source>
</evidence>
<keyword evidence="13" id="KW-0862">Zinc</keyword>
<dbReference type="SUPFAM" id="SSF57850">
    <property type="entry name" value="RING/U-box"/>
    <property type="match status" value="1"/>
</dbReference>
<feature type="compositionally biased region" description="Basic and acidic residues" evidence="20">
    <location>
        <begin position="344"/>
        <end position="353"/>
    </location>
</feature>
<evidence type="ECO:0000256" key="16">
    <source>
        <dbReference type="ARBA" id="ARBA00023136"/>
    </source>
</evidence>
<evidence type="ECO:0000256" key="3">
    <source>
        <dbReference type="ARBA" id="ARBA00004906"/>
    </source>
</evidence>
<protein>
    <recommendedName>
        <fullName evidence="5">RING-type E3 ubiquitin transferase</fullName>
        <ecNumber evidence="5">2.3.2.27</ecNumber>
    </recommendedName>
    <alternativeName>
        <fullName evidence="18">Peroxin-10</fullName>
    </alternativeName>
</protein>
<sequence>MAGEDEVDGLTAGVTPSSSTAAAATAPRRPQHAGTVYRPSSRFSFPRAAQPEIVRAYQKDVYYRDMLRDQLQDVARSVLGSRTLFAHAETISFLGSVAYFTLSTLGGAQTLGEEYVNAMMTDGKTGRIVALRRRSAFIFFHVVSPYLLSRVYGASRRRIVASHQQRSQALQRARLRAAAVAPRRGPEAEKAKAREPQPSRLDRLVGILAERLPSMESFNASDGWLAYASAAHLALFYLGSRYYAFGQRMAGVEYISTIARRPGSKPPSYEVLGFLLGLQLVIKMLLGANRWRVARSKAKKEKLMSEGKWEEKREAEREQDEKEVVHLDDVAWTHKTQPPTRTESGTREEDHGRVPLSYADPDALSSAAELGLDKGASREQLEASRGAARVKAAELEAVAESVLKCTLCMEKREPEKGTSAVTECGHVFCWDCIVGWAREKPECPLCRQSLNPSHILPIYNF</sequence>
<evidence type="ECO:0000256" key="17">
    <source>
        <dbReference type="ARBA" id="ARBA00023140"/>
    </source>
</evidence>
<organism evidence="22 23">
    <name type="scientific">Acaromyces ingoldii</name>
    <dbReference type="NCBI Taxonomy" id="215250"/>
    <lineage>
        <taxon>Eukaryota</taxon>
        <taxon>Fungi</taxon>
        <taxon>Dikarya</taxon>
        <taxon>Basidiomycota</taxon>
        <taxon>Ustilaginomycotina</taxon>
        <taxon>Exobasidiomycetes</taxon>
        <taxon>Exobasidiales</taxon>
        <taxon>Cryptobasidiaceae</taxon>
        <taxon>Acaromyces</taxon>
    </lineage>
</organism>
<evidence type="ECO:0000256" key="11">
    <source>
        <dbReference type="ARBA" id="ARBA00022771"/>
    </source>
</evidence>
<keyword evidence="11 19" id="KW-0863">Zinc-finger</keyword>
<keyword evidence="14" id="KW-0653">Protein transport</keyword>
<keyword evidence="8" id="KW-0808">Transferase</keyword>
<dbReference type="CDD" id="cd16527">
    <property type="entry name" value="RING-HC_PEX10"/>
    <property type="match status" value="1"/>
</dbReference>
<feature type="compositionally biased region" description="Basic and acidic residues" evidence="20">
    <location>
        <begin position="303"/>
        <end position="332"/>
    </location>
</feature>
<dbReference type="GO" id="GO:0016567">
    <property type="term" value="P:protein ubiquitination"/>
    <property type="evidence" value="ECO:0007669"/>
    <property type="project" value="UniProtKB-ARBA"/>
</dbReference>
<evidence type="ECO:0000256" key="1">
    <source>
        <dbReference type="ARBA" id="ARBA00000900"/>
    </source>
</evidence>
<feature type="compositionally biased region" description="Polar residues" evidence="20">
    <location>
        <begin position="334"/>
        <end position="343"/>
    </location>
</feature>
<dbReference type="GO" id="GO:0008270">
    <property type="term" value="F:zinc ion binding"/>
    <property type="evidence" value="ECO:0007669"/>
    <property type="project" value="UniProtKB-KW"/>
</dbReference>
<dbReference type="GO" id="GO:0061630">
    <property type="term" value="F:ubiquitin protein ligase activity"/>
    <property type="evidence" value="ECO:0007669"/>
    <property type="project" value="UniProtKB-EC"/>
</dbReference>
<evidence type="ECO:0000259" key="21">
    <source>
        <dbReference type="PROSITE" id="PS50089"/>
    </source>
</evidence>
<evidence type="ECO:0000256" key="14">
    <source>
        <dbReference type="ARBA" id="ARBA00022927"/>
    </source>
</evidence>